<gene>
    <name evidence="1" type="ORF">RPERSI_LOCUS24875</name>
</gene>
<comment type="caution">
    <text evidence="1">The sequence shown here is derived from an EMBL/GenBank/DDBJ whole genome shotgun (WGS) entry which is preliminary data.</text>
</comment>
<sequence length="73" mass="8260">KTRSLAKNRSESSISEKSTETIAAPGSQERQDTTTDIEARMKEYVDVAIQATIAALIRNMQQYIDRQAETQRE</sequence>
<accession>A0ACA9S0D6</accession>
<dbReference type="Proteomes" id="UP000789920">
    <property type="component" value="Unassembled WGS sequence"/>
</dbReference>
<proteinExistence type="predicted"/>
<name>A0ACA9S0D6_9GLOM</name>
<reference evidence="1" key="1">
    <citation type="submission" date="2021-06" db="EMBL/GenBank/DDBJ databases">
        <authorList>
            <person name="Kallberg Y."/>
            <person name="Tangrot J."/>
            <person name="Rosling A."/>
        </authorList>
    </citation>
    <scope>NUCLEOTIDE SEQUENCE</scope>
    <source>
        <strain evidence="1">MA461A</strain>
    </source>
</reference>
<protein>
    <submittedName>
        <fullName evidence="1">23736_t:CDS:1</fullName>
    </submittedName>
</protein>
<dbReference type="EMBL" id="CAJVQC010080770">
    <property type="protein sequence ID" value="CAG8818260.1"/>
    <property type="molecule type" value="Genomic_DNA"/>
</dbReference>
<keyword evidence="2" id="KW-1185">Reference proteome</keyword>
<evidence type="ECO:0000313" key="2">
    <source>
        <dbReference type="Proteomes" id="UP000789920"/>
    </source>
</evidence>
<organism evidence="1 2">
    <name type="scientific">Racocetra persica</name>
    <dbReference type="NCBI Taxonomy" id="160502"/>
    <lineage>
        <taxon>Eukaryota</taxon>
        <taxon>Fungi</taxon>
        <taxon>Fungi incertae sedis</taxon>
        <taxon>Mucoromycota</taxon>
        <taxon>Glomeromycotina</taxon>
        <taxon>Glomeromycetes</taxon>
        <taxon>Diversisporales</taxon>
        <taxon>Gigasporaceae</taxon>
        <taxon>Racocetra</taxon>
    </lineage>
</organism>
<feature type="non-terminal residue" evidence="1">
    <location>
        <position position="1"/>
    </location>
</feature>
<evidence type="ECO:0000313" key="1">
    <source>
        <dbReference type="EMBL" id="CAG8818260.1"/>
    </source>
</evidence>